<dbReference type="AlphaFoldDB" id="A0A3L6Q8W3"/>
<feature type="compositionally biased region" description="Basic and acidic residues" evidence="1">
    <location>
        <begin position="243"/>
        <end position="265"/>
    </location>
</feature>
<name>A0A3L6Q8W3_PANMI</name>
<accession>A0A3L6Q8W3</accession>
<feature type="compositionally biased region" description="Basic and acidic residues" evidence="1">
    <location>
        <begin position="91"/>
        <end position="109"/>
    </location>
</feature>
<feature type="compositionally biased region" description="Acidic residues" evidence="1">
    <location>
        <begin position="444"/>
        <end position="454"/>
    </location>
</feature>
<evidence type="ECO:0000313" key="3">
    <source>
        <dbReference type="Proteomes" id="UP000275267"/>
    </source>
</evidence>
<keyword evidence="3" id="KW-1185">Reference proteome</keyword>
<sequence length="473" mass="50022">MDFFALPRRDLQALCKRNGIRANMTNAAMAEALAALPTVDGIEEFVKQPVAVPEPAVKAVTEEQQDPRLEKQGSPLPRGRRVTAKSSGHIKPNDAKEEDATRERNKEDAPALGVGRHGASRRARAAPVMPKLTTNASAEEEKQGNHLASACCVEDGDTEEDLKREANMEKENAPPALVVGRRGASRRARPAPAAESAAAGAGEEDPKQDASADDAPALGVGRCGPSRRARPAQALAAAPSKVKSTEPIKPNDGEEDGKEGTKPEEEQADVPAPGVGRRGGSRHARLAPAVAAPAGKVAAEEEPRAPIPHGHGVDVKSPEVIRLDDSEEEEEDAKLEEKDEGAPAIGVGGACRRAPTPVEAPVTSRRAPTSKTEAGDVAVEAMPIRATRQRKPTMKAAAAAEEKVPRKATRRGAVKKTISQQEKQEKSQGVVSDAEPVPAPVSEVECDNPEDSEEASGPQNREQKQEDEGETFT</sequence>
<feature type="compositionally biased region" description="Acidic residues" evidence="1">
    <location>
        <begin position="325"/>
        <end position="334"/>
    </location>
</feature>
<evidence type="ECO:0000313" key="2">
    <source>
        <dbReference type="EMBL" id="RLM74620.1"/>
    </source>
</evidence>
<protein>
    <submittedName>
        <fullName evidence="2">Titin-like</fullName>
    </submittedName>
</protein>
<feature type="compositionally biased region" description="Basic and acidic residues" evidence="1">
    <location>
        <begin position="311"/>
        <end position="324"/>
    </location>
</feature>
<evidence type="ECO:0000256" key="1">
    <source>
        <dbReference type="SAM" id="MobiDB-lite"/>
    </source>
</evidence>
<feature type="compositionally biased region" description="Low complexity" evidence="1">
    <location>
        <begin position="190"/>
        <end position="201"/>
    </location>
</feature>
<comment type="caution">
    <text evidence="2">The sequence shown here is derived from an EMBL/GenBank/DDBJ whole genome shotgun (WGS) entry which is preliminary data.</text>
</comment>
<feature type="region of interest" description="Disordered" evidence="1">
    <location>
        <begin position="58"/>
        <end position="473"/>
    </location>
</feature>
<organism evidence="2 3">
    <name type="scientific">Panicum miliaceum</name>
    <name type="common">Proso millet</name>
    <name type="synonym">Broomcorn millet</name>
    <dbReference type="NCBI Taxonomy" id="4540"/>
    <lineage>
        <taxon>Eukaryota</taxon>
        <taxon>Viridiplantae</taxon>
        <taxon>Streptophyta</taxon>
        <taxon>Embryophyta</taxon>
        <taxon>Tracheophyta</taxon>
        <taxon>Spermatophyta</taxon>
        <taxon>Magnoliopsida</taxon>
        <taxon>Liliopsida</taxon>
        <taxon>Poales</taxon>
        <taxon>Poaceae</taxon>
        <taxon>PACMAD clade</taxon>
        <taxon>Panicoideae</taxon>
        <taxon>Panicodae</taxon>
        <taxon>Paniceae</taxon>
        <taxon>Panicinae</taxon>
        <taxon>Panicum</taxon>
        <taxon>Panicum sect. Panicum</taxon>
    </lineage>
</organism>
<feature type="compositionally biased region" description="Basic and acidic residues" evidence="1">
    <location>
        <begin position="161"/>
        <end position="172"/>
    </location>
</feature>
<gene>
    <name evidence="2" type="ORF">C2845_PM15G20550</name>
</gene>
<dbReference type="EMBL" id="PQIB02000013">
    <property type="protein sequence ID" value="RLM74620.1"/>
    <property type="molecule type" value="Genomic_DNA"/>
</dbReference>
<proteinExistence type="predicted"/>
<dbReference type="Proteomes" id="UP000275267">
    <property type="component" value="Unassembled WGS sequence"/>
</dbReference>
<dbReference type="PANTHER" id="PTHR33621">
    <property type="entry name" value="ASPARTIC/GLUTAMIC ACID-RICH PROTEIN"/>
    <property type="match status" value="1"/>
</dbReference>
<dbReference type="PANTHER" id="PTHR33621:SF2">
    <property type="entry name" value="RIBOSOMAL L1 DOMAIN-CONTAINING PROTEIN"/>
    <property type="match status" value="1"/>
</dbReference>
<reference evidence="3" key="1">
    <citation type="journal article" date="2019" name="Nat. Commun.">
        <title>The genome of broomcorn millet.</title>
        <authorList>
            <person name="Zou C."/>
            <person name="Miki D."/>
            <person name="Li D."/>
            <person name="Tang Q."/>
            <person name="Xiao L."/>
            <person name="Rajput S."/>
            <person name="Deng P."/>
            <person name="Jia W."/>
            <person name="Huang R."/>
            <person name="Zhang M."/>
            <person name="Sun Y."/>
            <person name="Hu J."/>
            <person name="Fu X."/>
            <person name="Schnable P.S."/>
            <person name="Li F."/>
            <person name="Zhang H."/>
            <person name="Feng B."/>
            <person name="Zhu X."/>
            <person name="Liu R."/>
            <person name="Schnable J.C."/>
            <person name="Zhu J.-K."/>
            <person name="Zhang H."/>
        </authorList>
    </citation>
    <scope>NUCLEOTIDE SEQUENCE [LARGE SCALE GENOMIC DNA]</scope>
</reference>
<feature type="compositionally biased region" description="Low complexity" evidence="1">
    <location>
        <begin position="287"/>
        <end position="297"/>
    </location>
</feature>
<dbReference type="OrthoDB" id="1916794at2759"/>